<evidence type="ECO:0000313" key="2">
    <source>
        <dbReference type="Proteomes" id="UP001221142"/>
    </source>
</evidence>
<name>A0AAD7FCC1_9AGAR</name>
<dbReference type="EMBL" id="JARKIF010000032">
    <property type="protein sequence ID" value="KAJ7611686.1"/>
    <property type="molecule type" value="Genomic_DNA"/>
</dbReference>
<comment type="caution">
    <text evidence="1">The sequence shown here is derived from an EMBL/GenBank/DDBJ whole genome shotgun (WGS) entry which is preliminary data.</text>
</comment>
<organism evidence="1 2">
    <name type="scientific">Roridomyces roridus</name>
    <dbReference type="NCBI Taxonomy" id="1738132"/>
    <lineage>
        <taxon>Eukaryota</taxon>
        <taxon>Fungi</taxon>
        <taxon>Dikarya</taxon>
        <taxon>Basidiomycota</taxon>
        <taxon>Agaricomycotina</taxon>
        <taxon>Agaricomycetes</taxon>
        <taxon>Agaricomycetidae</taxon>
        <taxon>Agaricales</taxon>
        <taxon>Marasmiineae</taxon>
        <taxon>Mycenaceae</taxon>
        <taxon>Roridomyces</taxon>
    </lineage>
</organism>
<keyword evidence="2" id="KW-1185">Reference proteome</keyword>
<evidence type="ECO:0000313" key="1">
    <source>
        <dbReference type="EMBL" id="KAJ7611686.1"/>
    </source>
</evidence>
<gene>
    <name evidence="1" type="ORF">FB45DRAFT_1037332</name>
</gene>
<protein>
    <submittedName>
        <fullName evidence="1">Uncharacterized protein</fullName>
    </submittedName>
</protein>
<accession>A0AAD7FCC1</accession>
<proteinExistence type="predicted"/>
<dbReference type="Proteomes" id="UP001221142">
    <property type="component" value="Unassembled WGS sequence"/>
</dbReference>
<sequence length="124" mass="13508">MPIVFYSPGTAIEVFCIAPPLTTNAITDYHLNFTLDGGTRHGTFSYAPSSSTQFVYNLSVVALQGLENVAHELVVSTDDSDVGSVFLFDYAVYSVPVTLESKSNLSKPIRRRERSLAVSWAPSS</sequence>
<reference evidence="1" key="1">
    <citation type="submission" date="2023-03" db="EMBL/GenBank/DDBJ databases">
        <title>Massive genome expansion in bonnet fungi (Mycena s.s.) driven by repeated elements and novel gene families across ecological guilds.</title>
        <authorList>
            <consortium name="Lawrence Berkeley National Laboratory"/>
            <person name="Harder C.B."/>
            <person name="Miyauchi S."/>
            <person name="Viragh M."/>
            <person name="Kuo A."/>
            <person name="Thoen E."/>
            <person name="Andreopoulos B."/>
            <person name="Lu D."/>
            <person name="Skrede I."/>
            <person name="Drula E."/>
            <person name="Henrissat B."/>
            <person name="Morin E."/>
            <person name="Kohler A."/>
            <person name="Barry K."/>
            <person name="LaButti K."/>
            <person name="Morin E."/>
            <person name="Salamov A."/>
            <person name="Lipzen A."/>
            <person name="Mereny Z."/>
            <person name="Hegedus B."/>
            <person name="Baldrian P."/>
            <person name="Stursova M."/>
            <person name="Weitz H."/>
            <person name="Taylor A."/>
            <person name="Grigoriev I.V."/>
            <person name="Nagy L.G."/>
            <person name="Martin F."/>
            <person name="Kauserud H."/>
        </authorList>
    </citation>
    <scope>NUCLEOTIDE SEQUENCE</scope>
    <source>
        <strain evidence="1">9284</strain>
    </source>
</reference>
<dbReference type="AlphaFoldDB" id="A0AAD7FCC1"/>